<name>A0A368NN05_9GAMM</name>
<gene>
    <name evidence="10" type="ORF">DU002_04675</name>
</gene>
<reference evidence="10 11" key="1">
    <citation type="submission" date="2018-07" db="EMBL/GenBank/DDBJ databases">
        <title>Corallincola holothuriorum sp. nov., a new facultative anaerobe isolated from sea cucumber Apostichopus japonicus.</title>
        <authorList>
            <person name="Xia H."/>
        </authorList>
    </citation>
    <scope>NUCLEOTIDE SEQUENCE [LARGE SCALE GENOMIC DNA]</scope>
    <source>
        <strain evidence="10 11">C4</strain>
    </source>
</reference>
<dbReference type="RefSeq" id="WP_114337387.1">
    <property type="nucleotide sequence ID" value="NZ_QPID01000002.1"/>
</dbReference>
<keyword evidence="11" id="KW-1185">Reference proteome</keyword>
<evidence type="ECO:0000256" key="3">
    <source>
        <dbReference type="ARBA" id="ARBA00007725"/>
    </source>
</evidence>
<evidence type="ECO:0000256" key="1">
    <source>
        <dbReference type="ARBA" id="ARBA00002265"/>
    </source>
</evidence>
<dbReference type="GO" id="GO:0015920">
    <property type="term" value="P:lipopolysaccharide transport"/>
    <property type="evidence" value="ECO:0007669"/>
    <property type="project" value="TreeGrafter"/>
</dbReference>
<organism evidence="10 11">
    <name type="scientific">Corallincola holothuriorum</name>
    <dbReference type="NCBI Taxonomy" id="2282215"/>
    <lineage>
        <taxon>Bacteria</taxon>
        <taxon>Pseudomonadati</taxon>
        <taxon>Pseudomonadota</taxon>
        <taxon>Gammaproteobacteria</taxon>
        <taxon>Alteromonadales</taxon>
        <taxon>Psychromonadaceae</taxon>
        <taxon>Corallincola</taxon>
    </lineage>
</organism>
<dbReference type="PANTHER" id="PTHR33529:SF2">
    <property type="entry name" value="LIPOPOLYSACCHARIDE EXPORT SYSTEM PERMEASE PROTEIN LPTG"/>
    <property type="match status" value="1"/>
</dbReference>
<protein>
    <submittedName>
        <fullName evidence="10">Lipopolysaccharide ABC transporter permease LptG</fullName>
    </submittedName>
</protein>
<feature type="transmembrane region" description="Helical" evidence="9">
    <location>
        <begin position="63"/>
        <end position="82"/>
    </location>
</feature>
<evidence type="ECO:0000256" key="6">
    <source>
        <dbReference type="ARBA" id="ARBA00022989"/>
    </source>
</evidence>
<comment type="caution">
    <text evidence="10">The sequence shown here is derived from an EMBL/GenBank/DDBJ whole genome shotgun (WGS) entry which is preliminary data.</text>
</comment>
<keyword evidence="4" id="KW-1003">Cell membrane</keyword>
<dbReference type="PANTHER" id="PTHR33529">
    <property type="entry name" value="SLR0882 PROTEIN-RELATED"/>
    <property type="match status" value="1"/>
</dbReference>
<evidence type="ECO:0000256" key="5">
    <source>
        <dbReference type="ARBA" id="ARBA00022692"/>
    </source>
</evidence>
<evidence type="ECO:0000256" key="8">
    <source>
        <dbReference type="ARBA" id="ARBA00026081"/>
    </source>
</evidence>
<dbReference type="GO" id="GO:0043190">
    <property type="term" value="C:ATP-binding cassette (ABC) transporter complex"/>
    <property type="evidence" value="ECO:0007669"/>
    <property type="project" value="InterPro"/>
</dbReference>
<dbReference type="NCBIfam" id="TIGR04408">
    <property type="entry name" value="LptG_lptG"/>
    <property type="match status" value="1"/>
</dbReference>
<sequence>MKILDLYIGRTIVTTSSLCLVVLVGLSGILKFVGQLRRVGKGTYEMSDALLFTVLSVPRDIEMFFPMAVLLGALIGLGMLASNSELIVMQAGGWSRLQITGSVMKTAIPLMLLVMALGEYGAPVAERMAKELRAQELSGGSLITSQRGIWAKDGDSFINIGEVVDENTLGQVTIYEFDRKLDLHRIVAARAAEFKGSVWQLEDVTFTQFEEDKVTNRHQPTDFWTSYLTPEKLSVVTVKPEALSLAGLSDYIAYLENSNQESARYELAFWRKLLQPATVAVMMLLALSFVFGPLRSVTMGARILMGIVAGFTFYICEQVFGPITLVYQIPPVIGAILPATLFTGIAVFLLRRKH</sequence>
<comment type="similarity">
    <text evidence="3">Belongs to the LptF/LptG family.</text>
</comment>
<keyword evidence="5 9" id="KW-0812">Transmembrane</keyword>
<feature type="transmembrane region" description="Helical" evidence="9">
    <location>
        <begin position="12"/>
        <end position="33"/>
    </location>
</feature>
<evidence type="ECO:0000256" key="4">
    <source>
        <dbReference type="ARBA" id="ARBA00022475"/>
    </source>
</evidence>
<dbReference type="AlphaFoldDB" id="A0A368NN05"/>
<evidence type="ECO:0000313" key="10">
    <source>
        <dbReference type="EMBL" id="RCU51957.1"/>
    </source>
</evidence>
<evidence type="ECO:0000313" key="11">
    <source>
        <dbReference type="Proteomes" id="UP000252558"/>
    </source>
</evidence>
<keyword evidence="7 9" id="KW-0472">Membrane</keyword>
<dbReference type="Pfam" id="PF03739">
    <property type="entry name" value="LptF_LptG"/>
    <property type="match status" value="1"/>
</dbReference>
<dbReference type="Proteomes" id="UP000252558">
    <property type="component" value="Unassembled WGS sequence"/>
</dbReference>
<dbReference type="InterPro" id="IPR030923">
    <property type="entry name" value="LptG"/>
</dbReference>
<feature type="transmembrane region" description="Helical" evidence="9">
    <location>
        <begin position="103"/>
        <end position="122"/>
    </location>
</feature>
<keyword evidence="6 9" id="KW-1133">Transmembrane helix</keyword>
<comment type="subcellular location">
    <subcellularLocation>
        <location evidence="2">Cell membrane</location>
        <topology evidence="2">Multi-pass membrane protein</topology>
    </subcellularLocation>
</comment>
<dbReference type="OrthoDB" id="9776227at2"/>
<feature type="transmembrane region" description="Helical" evidence="9">
    <location>
        <begin position="303"/>
        <end position="323"/>
    </location>
</feature>
<comment type="subunit">
    <text evidence="8">Component of the lipopolysaccharide transport and assembly complex. The LptBFG transporter is composed of two ATP-binding proteins (LptB) and two transmembrane proteins (LptF and LptG).</text>
</comment>
<dbReference type="InterPro" id="IPR005495">
    <property type="entry name" value="LptG/LptF_permease"/>
</dbReference>
<evidence type="ECO:0000256" key="7">
    <source>
        <dbReference type="ARBA" id="ARBA00023136"/>
    </source>
</evidence>
<feature type="transmembrane region" description="Helical" evidence="9">
    <location>
        <begin position="273"/>
        <end position="291"/>
    </location>
</feature>
<dbReference type="EMBL" id="QPID01000002">
    <property type="protein sequence ID" value="RCU51957.1"/>
    <property type="molecule type" value="Genomic_DNA"/>
</dbReference>
<proteinExistence type="inferred from homology"/>
<accession>A0A368NN05</accession>
<feature type="transmembrane region" description="Helical" evidence="9">
    <location>
        <begin position="329"/>
        <end position="350"/>
    </location>
</feature>
<dbReference type="GO" id="GO:0055085">
    <property type="term" value="P:transmembrane transport"/>
    <property type="evidence" value="ECO:0007669"/>
    <property type="project" value="InterPro"/>
</dbReference>
<evidence type="ECO:0000256" key="2">
    <source>
        <dbReference type="ARBA" id="ARBA00004651"/>
    </source>
</evidence>
<evidence type="ECO:0000256" key="9">
    <source>
        <dbReference type="SAM" id="Phobius"/>
    </source>
</evidence>
<comment type="function">
    <text evidence="1">Part of the ABC transporter complex LptBFG involved in the translocation of lipopolysaccharide (LPS) from the inner membrane to the outer membrane.</text>
</comment>